<dbReference type="InterPro" id="IPR003008">
    <property type="entry name" value="Tubulin_FtsZ_GTPase"/>
</dbReference>
<gene>
    <name evidence="8" type="ORF">FOL47_009546</name>
</gene>
<feature type="domain" description="Tubulin/FtsZ GTPase" evidence="7">
    <location>
        <begin position="49"/>
        <end position="240"/>
    </location>
</feature>
<dbReference type="PANTHER" id="PTHR11588">
    <property type="entry name" value="TUBULIN"/>
    <property type="match status" value="1"/>
</dbReference>
<dbReference type="InterPro" id="IPR007201">
    <property type="entry name" value="Mei2-like_Rrm_C"/>
</dbReference>
<evidence type="ECO:0000256" key="3">
    <source>
        <dbReference type="ARBA" id="ARBA00022741"/>
    </source>
</evidence>
<evidence type="ECO:0000259" key="7">
    <source>
        <dbReference type="SMART" id="SM00864"/>
    </source>
</evidence>
<dbReference type="GO" id="GO:0003676">
    <property type="term" value="F:nucleic acid binding"/>
    <property type="evidence" value="ECO:0007669"/>
    <property type="project" value="InterPro"/>
</dbReference>
<dbReference type="GO" id="GO:0005874">
    <property type="term" value="C:microtubule"/>
    <property type="evidence" value="ECO:0007669"/>
    <property type="project" value="UniProtKB-KW"/>
</dbReference>
<keyword evidence="9" id="KW-1185">Reference proteome</keyword>
<dbReference type="GO" id="GO:0007017">
    <property type="term" value="P:microtubule-based process"/>
    <property type="evidence" value="ECO:0007669"/>
    <property type="project" value="InterPro"/>
</dbReference>
<protein>
    <recommendedName>
        <fullName evidence="7">Tubulin/FtsZ GTPase domain-containing protein</fullName>
    </recommendedName>
</protein>
<dbReference type="InterPro" id="IPR000217">
    <property type="entry name" value="Tubulin"/>
</dbReference>
<feature type="region of interest" description="Disordered" evidence="5">
    <location>
        <begin position="1037"/>
        <end position="1065"/>
    </location>
</feature>
<dbReference type="Pfam" id="PF00091">
    <property type="entry name" value="Tubulin"/>
    <property type="match status" value="1"/>
</dbReference>
<dbReference type="OrthoDB" id="10250004at2759"/>
<evidence type="ECO:0000256" key="2">
    <source>
        <dbReference type="ARBA" id="ARBA00022701"/>
    </source>
</evidence>
<keyword evidence="2" id="KW-0493">Microtubule</keyword>
<dbReference type="Proteomes" id="UP000591131">
    <property type="component" value="Unassembled WGS sequence"/>
</dbReference>
<feature type="region of interest" description="Disordered" evidence="5">
    <location>
        <begin position="450"/>
        <end position="506"/>
    </location>
</feature>
<evidence type="ECO:0000313" key="9">
    <source>
        <dbReference type="Proteomes" id="UP000591131"/>
    </source>
</evidence>
<keyword evidence="3" id="KW-0547">Nucleotide-binding</keyword>
<dbReference type="AlphaFoldDB" id="A0A7J6L7N8"/>
<feature type="transmembrane region" description="Helical" evidence="6">
    <location>
        <begin position="514"/>
        <end position="535"/>
    </location>
</feature>
<feature type="compositionally biased region" description="Polar residues" evidence="5">
    <location>
        <begin position="566"/>
        <end position="576"/>
    </location>
</feature>
<feature type="compositionally biased region" description="Low complexity" evidence="5">
    <location>
        <begin position="1037"/>
        <end position="1055"/>
    </location>
</feature>
<evidence type="ECO:0000256" key="6">
    <source>
        <dbReference type="SAM" id="Phobius"/>
    </source>
</evidence>
<feature type="compositionally biased region" description="Basic residues" evidence="5">
    <location>
        <begin position="1056"/>
        <end position="1065"/>
    </location>
</feature>
<dbReference type="EMBL" id="JAAPAO010000672">
    <property type="protein sequence ID" value="KAF4655191.1"/>
    <property type="molecule type" value="Genomic_DNA"/>
</dbReference>
<evidence type="ECO:0000313" key="8">
    <source>
        <dbReference type="EMBL" id="KAF4655191.1"/>
    </source>
</evidence>
<dbReference type="InterPro" id="IPR017975">
    <property type="entry name" value="Tubulin_CS"/>
</dbReference>
<feature type="compositionally biased region" description="Low complexity" evidence="5">
    <location>
        <begin position="474"/>
        <end position="484"/>
    </location>
</feature>
<dbReference type="SMART" id="SM00864">
    <property type="entry name" value="Tubulin"/>
    <property type="match status" value="1"/>
</dbReference>
<dbReference type="InterPro" id="IPR035979">
    <property type="entry name" value="RBD_domain_sf"/>
</dbReference>
<dbReference type="PRINTS" id="PR01161">
    <property type="entry name" value="TUBULIN"/>
</dbReference>
<dbReference type="GO" id="GO:0005525">
    <property type="term" value="F:GTP binding"/>
    <property type="evidence" value="ECO:0007669"/>
    <property type="project" value="UniProtKB-KW"/>
</dbReference>
<proteinExistence type="inferred from homology"/>
<dbReference type="Gene3D" id="3.40.50.1440">
    <property type="entry name" value="Tubulin/FtsZ, GTPase domain"/>
    <property type="match status" value="1"/>
</dbReference>
<keyword evidence="4" id="KW-0342">GTP-binding</keyword>
<sequence length="1065" mass="114763">MAPASSNVVIVQIGQCGNQVGETLYDCLWEEICELRKPGGNIPLADRLQGTFFDDNDGARAALIDMEPKVVQSLLSRKRGNPWRYGRDRCLYLQSGSGNSWMTGYSVLAKAQTSELAADVIRQAAEACDRVDAFLMLSSGAGGTGSGYGSFVVSEILNDYHGLKHGSTCSAIVCPFERGEVSVQNYNTALSLTTAIETGDLTMTFSNTRLENEVGARGGGLATINRKLARTLVDSLLVPSRVAPYGTLSELSRHLLADPDHTVASCTSLPNLDYCEFSSDTWFGLSKELGDRWKGPCGTALVHVCGTGADKLEENVFAPFKVKGRYFSHVARPLRLVLNPIARRTPSRSISVVATDQEALQPLAHILSRCRAALSTGAFVHHYGGYEGEARIADALATLNSPAPTAVAPTARATVTTVGAANAPPIASRSSTIAAVSTVFSTVSSSPFTPTAAASTASQSPPAAAASPPPPSSSPLSTIPPSALRSTTAAPTMAGANAPNQADPKPNDMKLRDLIIYCFLIALAIGGVGWGIVILHDRWRDHYRVPGRHPKYGQGGGSRSKRSDSQRSWNESTDTGGNALPSEVTSFDEGPPSTRRVPHVGPIKAVPPQYQAVFVRYVNSFPEFFSVDYRRSPPSIPASSSVLRKAHIIREGEHQGDLRLCRRASCPKASAKLRCSSSPPGVSPSTIDRSSYDETALVGRRGAKSPVSETDILVHDVPTTSSESYEGVKEEVDDDDSCCGSSSSERRCLTTVMLRNIPSRYSTKDLCEILHRDGFEAGSHYDFVYLPADFRDYSCLGYGFVNFTAHSTAKGFSEKFQGLRLPYSGSSDKICQTSWARIQGFSENIRHAQHSANHDLPPFFRPMAFSCQGAPIALDEVLADSTYARTHQQRGRAQNQNNKANGGSSRTSQMSRGSRADGSSGDRAKDNDDCKFFLGGLPSEMERPDWSKKMLSSGLTPYLPTGVVVLNCALLSVGPACSRYAFVTLSSADAVTSILEKYYFSPQPGEVGIQIDGFSVSLKPYRRRRHDSFATSVASRRVSKSSVASTYRSSTTWRSSPKRSTKPEM</sequence>
<dbReference type="Pfam" id="PF04059">
    <property type="entry name" value="RRM_2"/>
    <property type="match status" value="1"/>
</dbReference>
<feature type="region of interest" description="Disordered" evidence="5">
    <location>
        <begin position="545"/>
        <end position="602"/>
    </location>
</feature>
<organism evidence="8 9">
    <name type="scientific">Perkinsus chesapeaki</name>
    <name type="common">Clam parasite</name>
    <name type="synonym">Perkinsus andrewsi</name>
    <dbReference type="NCBI Taxonomy" id="330153"/>
    <lineage>
        <taxon>Eukaryota</taxon>
        <taxon>Sar</taxon>
        <taxon>Alveolata</taxon>
        <taxon>Perkinsozoa</taxon>
        <taxon>Perkinsea</taxon>
        <taxon>Perkinsida</taxon>
        <taxon>Perkinsidae</taxon>
        <taxon>Perkinsus</taxon>
    </lineage>
</organism>
<feature type="compositionally biased region" description="Polar residues" evidence="5">
    <location>
        <begin position="884"/>
        <end position="910"/>
    </location>
</feature>
<feature type="compositionally biased region" description="Low complexity" evidence="5">
    <location>
        <begin position="450"/>
        <end position="466"/>
    </location>
</feature>
<dbReference type="InterPro" id="IPR036525">
    <property type="entry name" value="Tubulin/FtsZ_GTPase_sf"/>
</dbReference>
<keyword evidence="6" id="KW-0812">Transmembrane</keyword>
<name>A0A7J6L7N8_PERCH</name>
<comment type="similarity">
    <text evidence="1">Belongs to the tubulin family.</text>
</comment>
<keyword evidence="6" id="KW-1133">Transmembrane helix</keyword>
<feature type="region of interest" description="Disordered" evidence="5">
    <location>
        <begin position="884"/>
        <end position="927"/>
    </location>
</feature>
<comment type="caution">
    <text evidence="8">The sequence shown here is derived from an EMBL/GenBank/DDBJ whole genome shotgun (WGS) entry which is preliminary data.</text>
</comment>
<evidence type="ECO:0000256" key="1">
    <source>
        <dbReference type="ARBA" id="ARBA00009636"/>
    </source>
</evidence>
<evidence type="ECO:0000256" key="4">
    <source>
        <dbReference type="ARBA" id="ARBA00023134"/>
    </source>
</evidence>
<accession>A0A7J6L7N8</accession>
<dbReference type="SUPFAM" id="SSF52490">
    <property type="entry name" value="Tubulin nucleotide-binding domain-like"/>
    <property type="match status" value="1"/>
</dbReference>
<dbReference type="SUPFAM" id="SSF54928">
    <property type="entry name" value="RNA-binding domain, RBD"/>
    <property type="match status" value="1"/>
</dbReference>
<keyword evidence="6" id="KW-0472">Membrane</keyword>
<dbReference type="PROSITE" id="PS00227">
    <property type="entry name" value="TUBULIN"/>
    <property type="match status" value="1"/>
</dbReference>
<evidence type="ECO:0000256" key="5">
    <source>
        <dbReference type="SAM" id="MobiDB-lite"/>
    </source>
</evidence>
<reference evidence="8 9" key="1">
    <citation type="submission" date="2020-04" db="EMBL/GenBank/DDBJ databases">
        <title>Perkinsus chesapeaki whole genome sequence.</title>
        <authorList>
            <person name="Bogema D.R."/>
        </authorList>
    </citation>
    <scope>NUCLEOTIDE SEQUENCE [LARGE SCALE GENOMIC DNA]</scope>
    <source>
        <strain evidence="8">ATCC PRA-425</strain>
    </source>
</reference>